<protein>
    <submittedName>
        <fullName evidence="3">Uncharacterized protein</fullName>
    </submittedName>
</protein>
<proteinExistence type="predicted"/>
<evidence type="ECO:0000256" key="2">
    <source>
        <dbReference type="SAM" id="Phobius"/>
    </source>
</evidence>
<feature type="transmembrane region" description="Helical" evidence="2">
    <location>
        <begin position="28"/>
        <end position="59"/>
    </location>
</feature>
<organism evidence="3 4">
    <name type="scientific">Streptomyces graminofaciens</name>
    <dbReference type="NCBI Taxonomy" id="68212"/>
    <lineage>
        <taxon>Bacteria</taxon>
        <taxon>Bacillati</taxon>
        <taxon>Actinomycetota</taxon>
        <taxon>Actinomycetes</taxon>
        <taxon>Kitasatosporales</taxon>
        <taxon>Streptomycetaceae</taxon>
        <taxon>Streptomyces</taxon>
    </lineage>
</organism>
<keyword evidence="2" id="KW-0812">Transmembrane</keyword>
<evidence type="ECO:0000313" key="3">
    <source>
        <dbReference type="EMBL" id="BBC31579.1"/>
    </source>
</evidence>
<keyword evidence="2" id="KW-1133">Transmembrane helix</keyword>
<keyword evidence="2" id="KW-0472">Membrane</keyword>
<keyword evidence="4" id="KW-1185">Reference proteome</keyword>
<reference evidence="3 4" key="2">
    <citation type="journal article" date="2023" name="ChemBioChem">
        <title>Acyltransferase Domain Exchange between Two Independent Type I Polyketide Synthases in the Same Producer Strain of Macrolide Antibiotics.</title>
        <authorList>
            <person name="Kudo F."/>
            <person name="Kishikawa K."/>
            <person name="Tsuboi K."/>
            <person name="Kido T."/>
            <person name="Usui T."/>
            <person name="Hashimoto J."/>
            <person name="Shin-Ya K."/>
            <person name="Miyanaga A."/>
            <person name="Eguchi T."/>
        </authorList>
    </citation>
    <scope>NUCLEOTIDE SEQUENCE [LARGE SCALE GENOMIC DNA]</scope>
    <source>
        <strain evidence="3 4">A-8890</strain>
    </source>
</reference>
<evidence type="ECO:0000256" key="1">
    <source>
        <dbReference type="SAM" id="MobiDB-lite"/>
    </source>
</evidence>
<sequence>MKRGEDPYRATPPPWEGWPSHETSRRRWAIGLSIPIIGAMGCGLVLLLGVGLMGVLLIVSRLSVPIPDGEPLVLSAAEVHGTWVDEQGGRLVLKADGTFTSDGICGDFSDKNLGDPVAPDLGAGTWEHRTGDDPNTDDTVSEVHLAFTPDEVWTQYEARGTSKDPVLWQYIGDPDEGKLCVLERAGK</sequence>
<reference evidence="3 4" key="1">
    <citation type="journal article" date="2010" name="ChemBioChem">
        <title>Cloning and characterization of the biosynthetic gene cluster of 16-membered macrolide antibiotic FD-891: involvement of a dual functional cytochrome P450 monooxygenase catalyzing epoxidation and hydroxylation.</title>
        <authorList>
            <person name="Kudo F."/>
            <person name="Motegi A."/>
            <person name="Mizoue K."/>
            <person name="Eguchi T."/>
        </authorList>
    </citation>
    <scope>NUCLEOTIDE SEQUENCE [LARGE SCALE GENOMIC DNA]</scope>
    <source>
        <strain evidence="3 4">A-8890</strain>
    </source>
</reference>
<accession>A0ABM7F6N2</accession>
<dbReference type="RefSeq" id="WP_286250323.1">
    <property type="nucleotide sequence ID" value="NZ_AP018448.1"/>
</dbReference>
<evidence type="ECO:0000313" key="4">
    <source>
        <dbReference type="Proteomes" id="UP001321542"/>
    </source>
</evidence>
<feature type="region of interest" description="Disordered" evidence="1">
    <location>
        <begin position="1"/>
        <end position="21"/>
    </location>
</feature>
<gene>
    <name evidence="3" type="ORF">SGFS_028730</name>
</gene>
<dbReference type="EMBL" id="AP018448">
    <property type="protein sequence ID" value="BBC31579.1"/>
    <property type="molecule type" value="Genomic_DNA"/>
</dbReference>
<dbReference type="Proteomes" id="UP001321542">
    <property type="component" value="Chromosome"/>
</dbReference>
<name>A0ABM7F6N2_9ACTN</name>